<dbReference type="eggNOG" id="ENOG502RNWW">
    <property type="taxonomic scope" value="Eukaryota"/>
</dbReference>
<dbReference type="GO" id="GO:0005813">
    <property type="term" value="C:centrosome"/>
    <property type="evidence" value="ECO:0007669"/>
    <property type="project" value="UniProtKB-SubCell"/>
</dbReference>
<dbReference type="GO" id="GO:0030030">
    <property type="term" value="P:cell projection organization"/>
    <property type="evidence" value="ECO:0007669"/>
    <property type="project" value="UniProtKB-KW"/>
</dbReference>
<evidence type="ECO:0000256" key="4">
    <source>
        <dbReference type="ARBA" id="ARBA00022794"/>
    </source>
</evidence>
<feature type="coiled-coil region" evidence="8">
    <location>
        <begin position="1359"/>
        <end position="1393"/>
    </location>
</feature>
<feature type="region of interest" description="Disordered" evidence="9">
    <location>
        <begin position="958"/>
        <end position="987"/>
    </location>
</feature>
<evidence type="ECO:0000256" key="5">
    <source>
        <dbReference type="ARBA" id="ARBA00023054"/>
    </source>
</evidence>
<dbReference type="PANTHER" id="PTHR18879:SF20">
    <property type="entry name" value="CENTROSOMAL PROTEIN OF 290 KDA"/>
    <property type="match status" value="1"/>
</dbReference>
<dbReference type="EMBL" id="KI913978">
    <property type="protein sequence ID" value="ETV96124.1"/>
    <property type="molecule type" value="Genomic_DNA"/>
</dbReference>
<keyword evidence="4" id="KW-0970">Cilium biogenesis/degradation</keyword>
<evidence type="ECO:0008006" key="11">
    <source>
        <dbReference type="Google" id="ProtNLM"/>
    </source>
</evidence>
<dbReference type="VEuPathDB" id="FungiDB:H310_10761"/>
<keyword evidence="3" id="KW-0963">Cytoplasm</keyword>
<feature type="coiled-coil region" evidence="8">
    <location>
        <begin position="1112"/>
        <end position="1326"/>
    </location>
</feature>
<feature type="region of interest" description="Disordered" evidence="9">
    <location>
        <begin position="1486"/>
        <end position="1508"/>
    </location>
</feature>
<comment type="subcellular location">
    <subcellularLocation>
        <location evidence="1">Cytoplasm</location>
        <location evidence="1">Cytoskeleton</location>
        <location evidence="1">Cilium basal body</location>
    </subcellularLocation>
    <subcellularLocation>
        <location evidence="2">Cytoplasm</location>
        <location evidence="2">Cytoskeleton</location>
        <location evidence="2">Microtubule organizing center</location>
        <location evidence="2">Centrosome</location>
    </subcellularLocation>
</comment>
<evidence type="ECO:0000256" key="1">
    <source>
        <dbReference type="ARBA" id="ARBA00004120"/>
    </source>
</evidence>
<accession>A0A024TQ36</accession>
<reference evidence="10" key="1">
    <citation type="submission" date="2013-12" db="EMBL/GenBank/DDBJ databases">
        <title>The Genome Sequence of Aphanomyces invadans NJM9701.</title>
        <authorList>
            <consortium name="The Broad Institute Genomics Platform"/>
            <person name="Russ C."/>
            <person name="Tyler B."/>
            <person name="van West P."/>
            <person name="Dieguez-Uribeondo J."/>
            <person name="Young S.K."/>
            <person name="Zeng Q."/>
            <person name="Gargeya S."/>
            <person name="Fitzgerald M."/>
            <person name="Abouelleil A."/>
            <person name="Alvarado L."/>
            <person name="Chapman S.B."/>
            <person name="Gainer-Dewar J."/>
            <person name="Goldberg J."/>
            <person name="Griggs A."/>
            <person name="Gujja S."/>
            <person name="Hansen M."/>
            <person name="Howarth C."/>
            <person name="Imamovic A."/>
            <person name="Ireland A."/>
            <person name="Larimer J."/>
            <person name="McCowan C."/>
            <person name="Murphy C."/>
            <person name="Pearson M."/>
            <person name="Poon T.W."/>
            <person name="Priest M."/>
            <person name="Roberts A."/>
            <person name="Saif S."/>
            <person name="Shea T."/>
            <person name="Sykes S."/>
            <person name="Wortman J."/>
            <person name="Nusbaum C."/>
            <person name="Birren B."/>
        </authorList>
    </citation>
    <scope>NUCLEOTIDE SEQUENCE [LARGE SCALE GENOMIC DNA]</scope>
    <source>
        <strain evidence="10">NJM9701</strain>
    </source>
</reference>
<feature type="coiled-coil region" evidence="8">
    <location>
        <begin position="815"/>
        <end position="849"/>
    </location>
</feature>
<keyword evidence="7" id="KW-0966">Cell projection</keyword>
<keyword evidence="5 8" id="KW-0175">Coiled coil</keyword>
<name>A0A024TQ36_9STRA</name>
<organism evidence="10">
    <name type="scientific">Aphanomyces invadans</name>
    <dbReference type="NCBI Taxonomy" id="157072"/>
    <lineage>
        <taxon>Eukaryota</taxon>
        <taxon>Sar</taxon>
        <taxon>Stramenopiles</taxon>
        <taxon>Oomycota</taxon>
        <taxon>Saprolegniomycetes</taxon>
        <taxon>Saprolegniales</taxon>
        <taxon>Verrucalvaceae</taxon>
        <taxon>Aphanomyces</taxon>
    </lineage>
</organism>
<feature type="region of interest" description="Disordered" evidence="9">
    <location>
        <begin position="1335"/>
        <end position="1356"/>
    </location>
</feature>
<feature type="region of interest" description="Disordered" evidence="9">
    <location>
        <begin position="327"/>
        <end position="357"/>
    </location>
</feature>
<feature type="coiled-coil region" evidence="8">
    <location>
        <begin position="1008"/>
        <end position="1078"/>
    </location>
</feature>
<evidence type="ECO:0000256" key="2">
    <source>
        <dbReference type="ARBA" id="ARBA00004300"/>
    </source>
</evidence>
<keyword evidence="6" id="KW-0206">Cytoskeleton</keyword>
<evidence type="ECO:0000313" key="10">
    <source>
        <dbReference type="EMBL" id="ETV96124.1"/>
    </source>
</evidence>
<protein>
    <recommendedName>
        <fullName evidence="11">Centrosomal protein of 290kDa coiled-coil region domain-containing protein</fullName>
    </recommendedName>
</protein>
<feature type="coiled-coil region" evidence="8">
    <location>
        <begin position="292"/>
        <end position="322"/>
    </location>
</feature>
<feature type="compositionally biased region" description="Polar residues" evidence="9">
    <location>
        <begin position="973"/>
        <end position="985"/>
    </location>
</feature>
<feature type="compositionally biased region" description="Basic and acidic residues" evidence="9">
    <location>
        <begin position="1341"/>
        <end position="1356"/>
    </location>
</feature>
<proteinExistence type="predicted"/>
<dbReference type="PANTHER" id="PTHR18879">
    <property type="entry name" value="CENTROSOMAL PROTEIN OF 290 KDA"/>
    <property type="match status" value="1"/>
</dbReference>
<evidence type="ECO:0000256" key="9">
    <source>
        <dbReference type="SAM" id="MobiDB-lite"/>
    </source>
</evidence>
<dbReference type="InterPro" id="IPR026201">
    <property type="entry name" value="Cep290"/>
</dbReference>
<dbReference type="OrthoDB" id="73291at2759"/>
<feature type="coiled-coil region" evidence="8">
    <location>
        <begin position="86"/>
        <end position="237"/>
    </location>
</feature>
<evidence type="ECO:0000256" key="7">
    <source>
        <dbReference type="ARBA" id="ARBA00023273"/>
    </source>
</evidence>
<gene>
    <name evidence="10" type="ORF">H310_10761</name>
</gene>
<evidence type="ECO:0000256" key="8">
    <source>
        <dbReference type="SAM" id="Coils"/>
    </source>
</evidence>
<feature type="coiled-coil region" evidence="8">
    <location>
        <begin position="1514"/>
        <end position="1584"/>
    </location>
</feature>
<sequence>MPCAEAACASMQEAMEKLKQEHEHLLQDKVKWDEERTTMSRQVEALTTQNDQLLQRLKERAAAEPVLETSELIDIRTKWADALQREQALSETLRQLELAAQDASKEEQCRLDEVKTDLELKERELRKVLLEVDRWKKEHAEMRAELEGLEARVRASTTSTTDATNATHAATSALSQRIRQLEEDKRLLEQKVLDMDATNATVDKMILDFKSSFDTERQTLLAQLHESKQRVQQLENAGSSMEIAKDLEAKVAILQEMRVQDKELVADVRRELKLKQMEVATFQTNYVHKDSWQHIEAQLKFANQENDILRQQLAQLQEAAKKVVAPEPTPAPCVESNTQATPSTPPSRSMHASTAKHKPSVVVLDSKEELEAQFQAGLELDHCLDECATLYFENRQLVEKVATIEAALVGVQDQQAVLYREYIGQQQSFKARKQQLDAQLAASQTTIDEQAIKLNRFETMWQTMQVQSEWQQNAADMARRLALFEVNQARLARQHNILMDEKHTEYTRRVAVEDQLLDVEKALKTRLQYLESWKLGAMQRMQAMQKALHQSVLKTHYDALQDAYHTLHETYANQLDRWNSLHAVYVEALDLKAENTKLLHENALLRVGPSSTSSAATLQDERIQALEITLKSYAAQIKELTNPPAAAPTPPRHAESEHNQPTLQVVLEHRIAELEQCCTALQQDVEKHKSIAALAASQANTLALRQTRHRDEVSQLEERLRELGSRSDDDAIIGQLQQRLLTIQANYHSFTDRYEKALETQRAAQLQVNTLTLQLDAVTQHYTSELELERQTNRVLESTIATLKQSDQRAKIKRLEAMATRIESLEEDAVELHAKKRALERRVEELEAGMPTPATGNPSDDMHELQRCKHRIAILEQKERLWVEQIDQLAQSNVPKETFHEKWRHEKAALQGKLDQALYEMDGLKTKCSKLLQESSQKDVKLRDLQLKLDNLVLESQLESSMSQPPPDVTPAQGATLSRQPSSPSMRKKVGYYEKDHLALQEAAQATIASLKALVNDKNIRIDEYQRQLEKMREEFDAKQRAAHEDQERRNRRLYEDNHVYIGQLKEAMDKIQQLEEHGGGKAVVAAREMHQGLLEQLKQVHMDLELKGQIVQELQAKIDQLRQGKKTAEIRCGEALEEIAALQKVNHALVDDVESAQKDKARQTAQWKADLQAKDKKMALLRDAIIKLKEEFLKAQEQQAEENVREKRKQLSQHDDRVDNLTEKNAQLTAKCTMLQEKAEGLQTDLDDLNKKYKRAMALVARAKVAPPAVSRESQELKSTVSELREELNRCKTKLGTYSSQERDLDVLQARVKVLESKNAALREAAATAQEPVLVTNQDESDKPDGNSEKRRAAWEQEKKLKRRIEFLASKLDEKSAEVDKLTSQCHRLTEHLTKTQLQLADALKQPRHQPAPPLPGVSLRENTALELDNCYHRIVELQQQVLDAREAALAQLDMTPLVEERLQRETKVLELSFQVESLQIELQRARQSATPSTQPTAPTVEGKREPATVTTVAALEDVISNMKRVMEKLRSENERLRKHLKPASKHAASNATKELQQLSAVLDGTKAELQQLRVEHADLARKFRALGAKYKTLKDAQKSHTSSAAYVADMERLHSVQLQEKDMQIHALQQELILRSSAHASLTDDRLPRDEHDGNVELIRRLREENARLTEELSAFDLDFFDEIEDLKFKYAQAVRQKQALEKQLANSTRLE</sequence>
<evidence type="ECO:0000256" key="3">
    <source>
        <dbReference type="ARBA" id="ARBA00022490"/>
    </source>
</evidence>
<dbReference type="RefSeq" id="XP_008875435.1">
    <property type="nucleotide sequence ID" value="XM_008877213.1"/>
</dbReference>
<evidence type="ECO:0000256" key="6">
    <source>
        <dbReference type="ARBA" id="ARBA00023212"/>
    </source>
</evidence>
<feature type="compositionally biased region" description="Polar residues" evidence="9">
    <location>
        <begin position="335"/>
        <end position="352"/>
    </location>
</feature>
<dbReference type="GeneID" id="20087811"/>
<feature type="coiled-coil region" evidence="8">
    <location>
        <begin position="1661"/>
        <end position="1713"/>
    </location>
</feature>
<feature type="compositionally biased region" description="Low complexity" evidence="9">
    <location>
        <begin position="1489"/>
        <end position="1501"/>
    </location>
</feature>
<feature type="coiled-coil region" evidence="8">
    <location>
        <begin position="1"/>
        <end position="56"/>
    </location>
</feature>
<dbReference type="STRING" id="157072.A0A024TQ36"/>